<sequence length="198" mass="21836">MLLNVFTPEVERLVTNHNDAKVDHYWANWDLCVIAAELASLDRQPDHDGTGKLLAQGQEAGRDQGHATLDFGLLGVIAQQAYNQGDDLFAEHNSIILAGSEYSSKYNVGQDVPYTHYSNSDFDSPELSSAGRGNRRPSNELLFAHYNDVKGLDASWTKQYRDMVNEANSGSEGGSFDYGTNSGAFDLLGYGSLMYRRS</sequence>
<comment type="caution">
    <text evidence="1">The sequence shown here is derived from an EMBL/GenBank/DDBJ whole genome shotgun (WGS) entry which is preliminary data.</text>
</comment>
<dbReference type="VEuPathDB" id="FungiDB:TRICI_003358"/>
<dbReference type="AlphaFoldDB" id="A0A642V490"/>
<evidence type="ECO:0008006" key="3">
    <source>
        <dbReference type="Google" id="ProtNLM"/>
    </source>
</evidence>
<name>A0A642V490_9ASCO</name>
<dbReference type="SUPFAM" id="SSF48230">
    <property type="entry name" value="Chondroitin AC/alginate lyase"/>
    <property type="match status" value="1"/>
</dbReference>
<protein>
    <recommendedName>
        <fullName evidence="3">Alginate lyase domain-containing protein</fullName>
    </recommendedName>
</protein>
<organism evidence="1 2">
    <name type="scientific">Trichomonascus ciferrii</name>
    <dbReference type="NCBI Taxonomy" id="44093"/>
    <lineage>
        <taxon>Eukaryota</taxon>
        <taxon>Fungi</taxon>
        <taxon>Dikarya</taxon>
        <taxon>Ascomycota</taxon>
        <taxon>Saccharomycotina</taxon>
        <taxon>Dipodascomycetes</taxon>
        <taxon>Dipodascales</taxon>
        <taxon>Trichomonascaceae</taxon>
        <taxon>Trichomonascus</taxon>
        <taxon>Trichomonascus ciferrii complex</taxon>
    </lineage>
</organism>
<evidence type="ECO:0000313" key="2">
    <source>
        <dbReference type="Proteomes" id="UP000761534"/>
    </source>
</evidence>
<keyword evidence="2" id="KW-1185">Reference proteome</keyword>
<accession>A0A642V490</accession>
<dbReference type="Proteomes" id="UP000761534">
    <property type="component" value="Unassembled WGS sequence"/>
</dbReference>
<reference evidence="1" key="1">
    <citation type="journal article" date="2019" name="G3 (Bethesda)">
        <title>Genome Assemblies of Two Rare Opportunistic Yeast Pathogens: Diutina rugosa (syn. Candida rugosa) and Trichomonascus ciferrii (syn. Candida ciferrii).</title>
        <authorList>
            <person name="Mixao V."/>
            <person name="Saus E."/>
            <person name="Hansen A.P."/>
            <person name="Lass-Florl C."/>
            <person name="Gabaldon T."/>
        </authorList>
    </citation>
    <scope>NUCLEOTIDE SEQUENCE</scope>
    <source>
        <strain evidence="1">CBS 4856</strain>
    </source>
</reference>
<dbReference type="OrthoDB" id="5302720at2759"/>
<dbReference type="InterPro" id="IPR008929">
    <property type="entry name" value="Chondroitin_lyas"/>
</dbReference>
<gene>
    <name evidence="1" type="ORF">TRICI_003358</name>
</gene>
<evidence type="ECO:0000313" key="1">
    <source>
        <dbReference type="EMBL" id="KAA8912815.1"/>
    </source>
</evidence>
<proteinExistence type="predicted"/>
<dbReference type="EMBL" id="SWFS01000246">
    <property type="protein sequence ID" value="KAA8912815.1"/>
    <property type="molecule type" value="Genomic_DNA"/>
</dbReference>